<evidence type="ECO:0000313" key="1">
    <source>
        <dbReference type="EMBL" id="MCP1111615.1"/>
    </source>
</evidence>
<organism evidence="1 2">
    <name type="scientific">Ohessyouella blattaphilus</name>
    <dbReference type="NCBI Taxonomy" id="2949333"/>
    <lineage>
        <taxon>Bacteria</taxon>
        <taxon>Bacillati</taxon>
        <taxon>Bacillota</taxon>
        <taxon>Clostridia</taxon>
        <taxon>Lachnospirales</taxon>
        <taxon>Lachnospiraceae</taxon>
        <taxon>Ohessyouella</taxon>
    </lineage>
</organism>
<name>A0ABT1ELN4_9FIRM</name>
<feature type="non-terminal residue" evidence="1">
    <location>
        <position position="1"/>
    </location>
</feature>
<evidence type="ECO:0000313" key="2">
    <source>
        <dbReference type="Proteomes" id="UP001523565"/>
    </source>
</evidence>
<gene>
    <name evidence="1" type="ORF">NK118_15325</name>
</gene>
<sequence>ILPAEQVFVTDEGHTYLAYLHKEQKPIIMDAKGELVTVEQRPTGGELFATHYQQVDSLVAKKSMDSLTTKVAKDVGERIPANPIKAR</sequence>
<accession>A0ABT1ELN4</accession>
<dbReference type="EMBL" id="JAMZFV010000072">
    <property type="protein sequence ID" value="MCP1111615.1"/>
    <property type="molecule type" value="Genomic_DNA"/>
</dbReference>
<reference evidence="1 2" key="1">
    <citation type="journal article" date="2022" name="Genome Biol. Evol.">
        <title>Host diet, physiology and behaviors set the stage for Lachnospiraceae cladogenesis.</title>
        <authorList>
            <person name="Vera-Ponce De Leon A."/>
            <person name="Schneider M."/>
            <person name="Jahnes B.C."/>
            <person name="Sadowski V."/>
            <person name="Camuy-Velez L.A."/>
            <person name="Duan J."/>
            <person name="Sabree Z.L."/>
        </authorList>
    </citation>
    <scope>NUCLEOTIDE SEQUENCE [LARGE SCALE GENOMIC DNA]</scope>
    <source>
        <strain evidence="1 2">PAL227</strain>
    </source>
</reference>
<protein>
    <submittedName>
        <fullName evidence="1">Uncharacterized protein</fullName>
    </submittedName>
</protein>
<comment type="caution">
    <text evidence="1">The sequence shown here is derived from an EMBL/GenBank/DDBJ whole genome shotgun (WGS) entry which is preliminary data.</text>
</comment>
<dbReference type="Proteomes" id="UP001523565">
    <property type="component" value="Unassembled WGS sequence"/>
</dbReference>
<proteinExistence type="predicted"/>
<keyword evidence="2" id="KW-1185">Reference proteome</keyword>